<evidence type="ECO:0000256" key="2">
    <source>
        <dbReference type="ARBA" id="ARBA00022741"/>
    </source>
</evidence>
<comment type="caution">
    <text evidence="5">The sequence shown here is derived from an EMBL/GenBank/DDBJ whole genome shotgun (WGS) entry which is preliminary data.</text>
</comment>
<dbReference type="InterPro" id="IPR013126">
    <property type="entry name" value="Hsp_70_fam"/>
</dbReference>
<name>A0A8J2L5G0_9HEXA</name>
<dbReference type="GO" id="GO:0005524">
    <property type="term" value="F:ATP binding"/>
    <property type="evidence" value="ECO:0007669"/>
    <property type="project" value="UniProtKB-KW"/>
</dbReference>
<keyword evidence="3" id="KW-0067">ATP-binding</keyword>
<evidence type="ECO:0000313" key="6">
    <source>
        <dbReference type="Proteomes" id="UP000708208"/>
    </source>
</evidence>
<dbReference type="Proteomes" id="UP000708208">
    <property type="component" value="Unassembled WGS sequence"/>
</dbReference>
<evidence type="ECO:0000256" key="1">
    <source>
        <dbReference type="ARBA" id="ARBA00007381"/>
    </source>
</evidence>
<keyword evidence="6" id="KW-1185">Reference proteome</keyword>
<keyword evidence="2" id="KW-0547">Nucleotide-binding</keyword>
<accession>A0A8J2L5G0</accession>
<feature type="region of interest" description="Disordered" evidence="4">
    <location>
        <begin position="298"/>
        <end position="324"/>
    </location>
</feature>
<sequence>MSVYFRLQCLNNHNTIIHSTSRDQPQPPAIFQGISYKNNMEPKPGFSIDHTQQLSNMDSNISNSKKSPKIVSPISFGVEIAGGIMERIILKGTPLPAIGKLKLTTFSEDQPMASIKIYAGERIRTEDNILMVEGKIEVMPIPRIVGGSDPTLEIEINLNSSLLVKVSAPGEKYISLALIHMDFTNLEAEALKMSRLEAQDKKERERVGCLQEFKDFCRQMRALFGQELAHLHRNDPELPTLFSIATETWEWLKLNLHLPKATLKQKYLAFEDVMCPKLKKLLDGNVINEFGDAVHDMSNSDIDSSRSTEDDDEDEEPSFVSSLN</sequence>
<dbReference type="EMBL" id="CAJVCH010356668">
    <property type="protein sequence ID" value="CAG7815928.1"/>
    <property type="molecule type" value="Genomic_DNA"/>
</dbReference>
<protein>
    <submittedName>
        <fullName evidence="5">Uncharacterized protein</fullName>
    </submittedName>
</protein>
<dbReference type="Pfam" id="PF00012">
    <property type="entry name" value="HSP70"/>
    <property type="match status" value="1"/>
</dbReference>
<reference evidence="5" key="1">
    <citation type="submission" date="2021-06" db="EMBL/GenBank/DDBJ databases">
        <authorList>
            <person name="Hodson N. C."/>
            <person name="Mongue J. A."/>
            <person name="Jaron S. K."/>
        </authorList>
    </citation>
    <scope>NUCLEOTIDE SEQUENCE</scope>
</reference>
<evidence type="ECO:0000313" key="5">
    <source>
        <dbReference type="EMBL" id="CAG7815928.1"/>
    </source>
</evidence>
<evidence type="ECO:0000256" key="4">
    <source>
        <dbReference type="SAM" id="MobiDB-lite"/>
    </source>
</evidence>
<dbReference type="GO" id="GO:0140662">
    <property type="term" value="F:ATP-dependent protein folding chaperone"/>
    <property type="evidence" value="ECO:0007669"/>
    <property type="project" value="InterPro"/>
</dbReference>
<dbReference type="PANTHER" id="PTHR19375">
    <property type="entry name" value="HEAT SHOCK PROTEIN 70KDA"/>
    <property type="match status" value="1"/>
</dbReference>
<proteinExistence type="inferred from homology"/>
<comment type="similarity">
    <text evidence="1">Belongs to the heat shock protein 70 family.</text>
</comment>
<dbReference type="AlphaFoldDB" id="A0A8J2L5G0"/>
<evidence type="ECO:0000256" key="3">
    <source>
        <dbReference type="ARBA" id="ARBA00022840"/>
    </source>
</evidence>
<gene>
    <name evidence="5" type="ORF">AFUS01_LOCUS26574</name>
</gene>
<organism evidence="5 6">
    <name type="scientific">Allacma fusca</name>
    <dbReference type="NCBI Taxonomy" id="39272"/>
    <lineage>
        <taxon>Eukaryota</taxon>
        <taxon>Metazoa</taxon>
        <taxon>Ecdysozoa</taxon>
        <taxon>Arthropoda</taxon>
        <taxon>Hexapoda</taxon>
        <taxon>Collembola</taxon>
        <taxon>Symphypleona</taxon>
        <taxon>Sminthuridae</taxon>
        <taxon>Allacma</taxon>
    </lineage>
</organism>